<dbReference type="Proteomes" id="UP000437736">
    <property type="component" value="Unassembled WGS sequence"/>
</dbReference>
<reference evidence="2 3" key="1">
    <citation type="submission" date="2019-11" db="EMBL/GenBank/DDBJ databases">
        <title>Acidiferrimicrobium australis gen. nov., sp. nov., an acidophilic and obligately heterotrophic, member of the Actinobacteria that catalyses dissimilatory oxido- reduction of iron isolated from metal-rich acidic water in Chile.</title>
        <authorList>
            <person name="Gonzalez D."/>
            <person name="Huber K."/>
            <person name="Hedrich S."/>
            <person name="Rojas-Villalobos C."/>
            <person name="Quatrini R."/>
            <person name="Dinamarca M.A."/>
            <person name="Schwarz A."/>
            <person name="Canales C."/>
            <person name="Nancucheo I."/>
        </authorList>
    </citation>
    <scope>NUCLEOTIDE SEQUENCE [LARGE SCALE GENOMIC DNA]</scope>
    <source>
        <strain evidence="2 3">USS-CCA1</strain>
    </source>
</reference>
<name>A0ABW9QZ96_9ACTN</name>
<sequence length="195" mass="19742">MLATVSSATLLGVDGCPIRVEVHVGSGVPSFTIVGLPDATCREARDRVRAALLSSGFRWPQHRVTVNLAPTAVRKGGAGLDLPIAIGLLGADGQLDPDRAARIAFFGELGLDGSLRKVTGILPLVAAAAERAVVVPAGCAAEAALPGRAAVLPALSLRNVVLALCGEDSWAPVPAAEPAGPPVDEGDLADVRGQP</sequence>
<dbReference type="InterPro" id="IPR020568">
    <property type="entry name" value="Ribosomal_Su5_D2-typ_SF"/>
</dbReference>
<dbReference type="EMBL" id="WJHE01001350">
    <property type="protein sequence ID" value="MST34999.1"/>
    <property type="molecule type" value="Genomic_DNA"/>
</dbReference>
<evidence type="ECO:0000256" key="1">
    <source>
        <dbReference type="SAM" id="MobiDB-lite"/>
    </source>
</evidence>
<evidence type="ECO:0000313" key="2">
    <source>
        <dbReference type="EMBL" id="MST34999.1"/>
    </source>
</evidence>
<dbReference type="InterPro" id="IPR014721">
    <property type="entry name" value="Ribsml_uS5_D2-typ_fold_subgr"/>
</dbReference>
<evidence type="ECO:0000313" key="3">
    <source>
        <dbReference type="Proteomes" id="UP000437736"/>
    </source>
</evidence>
<dbReference type="Gene3D" id="3.30.230.10">
    <property type="match status" value="1"/>
</dbReference>
<feature type="region of interest" description="Disordered" evidence="1">
    <location>
        <begin position="173"/>
        <end position="195"/>
    </location>
</feature>
<organism evidence="2 3">
    <name type="scientific">Acidiferrimicrobium australe</name>
    <dbReference type="NCBI Taxonomy" id="2664430"/>
    <lineage>
        <taxon>Bacteria</taxon>
        <taxon>Bacillati</taxon>
        <taxon>Actinomycetota</taxon>
        <taxon>Acidimicrobiia</taxon>
        <taxon>Acidimicrobiales</taxon>
        <taxon>Acidimicrobiaceae</taxon>
        <taxon>Acidiferrimicrobium</taxon>
    </lineage>
</organism>
<gene>
    <name evidence="2" type="ORF">GHK86_20000</name>
</gene>
<protein>
    <recommendedName>
        <fullName evidence="4">ATP-binding protein</fullName>
    </recommendedName>
</protein>
<evidence type="ECO:0008006" key="4">
    <source>
        <dbReference type="Google" id="ProtNLM"/>
    </source>
</evidence>
<dbReference type="Pfam" id="PF13541">
    <property type="entry name" value="ChlI"/>
    <property type="match status" value="1"/>
</dbReference>
<accession>A0ABW9QZ96</accession>
<feature type="non-terminal residue" evidence="2">
    <location>
        <position position="195"/>
    </location>
</feature>
<keyword evidence="3" id="KW-1185">Reference proteome</keyword>
<dbReference type="SUPFAM" id="SSF54211">
    <property type="entry name" value="Ribosomal protein S5 domain 2-like"/>
    <property type="match status" value="1"/>
</dbReference>
<proteinExistence type="predicted"/>
<comment type="caution">
    <text evidence="2">The sequence shown here is derived from an EMBL/GenBank/DDBJ whole genome shotgun (WGS) entry which is preliminary data.</text>
</comment>